<comment type="caution">
    <text evidence="3">The sequence shown here is derived from an EMBL/GenBank/DDBJ whole genome shotgun (WGS) entry which is preliminary data.</text>
</comment>
<accession>A0ABT4RTB8</accession>
<feature type="domain" description="AAA+ ATPase" evidence="2">
    <location>
        <begin position="232"/>
        <end position="481"/>
    </location>
</feature>
<dbReference type="InterPro" id="IPR000642">
    <property type="entry name" value="Peptidase_M41"/>
</dbReference>
<gene>
    <name evidence="3" type="ORF">OJ962_29315</name>
</gene>
<dbReference type="Pfam" id="PF01434">
    <property type="entry name" value="Peptidase_M41"/>
    <property type="match status" value="1"/>
</dbReference>
<proteinExistence type="predicted"/>
<keyword evidence="1" id="KW-0812">Transmembrane</keyword>
<dbReference type="PANTHER" id="PTHR23076">
    <property type="entry name" value="METALLOPROTEASE M41 FTSH"/>
    <property type="match status" value="1"/>
</dbReference>
<feature type="transmembrane region" description="Helical" evidence="1">
    <location>
        <begin position="28"/>
        <end position="47"/>
    </location>
</feature>
<feature type="transmembrane region" description="Helical" evidence="1">
    <location>
        <begin position="116"/>
        <end position="135"/>
    </location>
</feature>
<dbReference type="EMBL" id="JAPCID010000061">
    <property type="protein sequence ID" value="MDA0141628.1"/>
    <property type="molecule type" value="Genomic_DNA"/>
</dbReference>
<dbReference type="RefSeq" id="WP_202954035.1">
    <property type="nucleotide sequence ID" value="NZ_JAPCID010000061.1"/>
</dbReference>
<dbReference type="PANTHER" id="PTHR23076:SF97">
    <property type="entry name" value="ATP-DEPENDENT ZINC METALLOPROTEASE YME1L1"/>
    <property type="match status" value="1"/>
</dbReference>
<dbReference type="SMART" id="SM00382">
    <property type="entry name" value="AAA"/>
    <property type="match status" value="1"/>
</dbReference>
<dbReference type="Gene3D" id="1.20.58.760">
    <property type="entry name" value="Peptidase M41"/>
    <property type="match status" value="1"/>
</dbReference>
<organism evidence="3 4">
    <name type="scientific">Solirubrobacter deserti</name>
    <dbReference type="NCBI Taxonomy" id="2282478"/>
    <lineage>
        <taxon>Bacteria</taxon>
        <taxon>Bacillati</taxon>
        <taxon>Actinomycetota</taxon>
        <taxon>Thermoleophilia</taxon>
        <taxon>Solirubrobacterales</taxon>
        <taxon>Solirubrobacteraceae</taxon>
        <taxon>Solirubrobacter</taxon>
    </lineage>
</organism>
<keyword evidence="4" id="KW-1185">Reference proteome</keyword>
<dbReference type="Proteomes" id="UP001147700">
    <property type="component" value="Unassembled WGS sequence"/>
</dbReference>
<keyword evidence="1" id="KW-1133">Transmembrane helix</keyword>
<dbReference type="InterPro" id="IPR027417">
    <property type="entry name" value="P-loop_NTPase"/>
</dbReference>
<dbReference type="Gene3D" id="1.10.8.60">
    <property type="match status" value="1"/>
</dbReference>
<dbReference type="InterPro" id="IPR037219">
    <property type="entry name" value="Peptidase_M41-like"/>
</dbReference>
<dbReference type="Gene3D" id="3.40.50.300">
    <property type="entry name" value="P-loop containing nucleotide triphosphate hydrolases"/>
    <property type="match status" value="1"/>
</dbReference>
<evidence type="ECO:0000259" key="2">
    <source>
        <dbReference type="SMART" id="SM00382"/>
    </source>
</evidence>
<reference evidence="3" key="1">
    <citation type="submission" date="2022-10" db="EMBL/GenBank/DDBJ databases">
        <title>The WGS of Solirubrobacter sp. CPCC 204708.</title>
        <authorList>
            <person name="Jiang Z."/>
        </authorList>
    </citation>
    <scope>NUCLEOTIDE SEQUENCE</scope>
    <source>
        <strain evidence="3">CPCC 204708</strain>
    </source>
</reference>
<feature type="transmembrane region" description="Helical" evidence="1">
    <location>
        <begin position="155"/>
        <end position="180"/>
    </location>
</feature>
<sequence>MNEEEGRRAIGGGVNDSALSLASEWRKLGRLATVVAVFTSPATFALLHYRLGWAIPWAILGALAGIAIFRGGVDVLAHKLVPFPALYGADDELRRQDVVSRRRHWYWKTKYRRTTWLAISLSLIFLIAMAAAGEWSLAAGWDKMGAWFDRYSPMIAMYAVIGFFLFFVNLLILFGPLFFFSIQQIKGYEPGDADWGVKLDDVRGQAEAKEEIRRVVSLWQSGEEFEKAGGKRERGVLFLGPPGTGKTMLSKAIATSFNCPFVTIPGSGFQQMFMGMDALLVRYMARKAKKLAAKWGGQCIVFIDEIDAVGMRRASLGSGFQPYERSSVHDELFFGDWGALTWDGDLVLETKQWRDRLFELRAEPKRRFLPPALERVYNIIPGMGGMGMGSQALNQLLVVMDGIDEPPLRKKFLTKKFNTFLDAMYIVPQKVFGKRIRIKPPKPREEQIYFIGACNVPLEALDPALVRPGRMGRHIFFRTPTWEDRRDVFDLYIKKVAHEPSLDTPKARDELARITSGYSPAMIDQVCSLALTYAHSDGRPVFGRQDILEAMTTVEAGVAIGQKYAPHESRSIAIHEAGHAVCGHLYMDNGMSTRLSIKRRGSSGGHHQMASIEDRFVAWRSEEIGNLIWTLGSYGAELIFYGQNTTGVGGDLHSVTMHAAHMVSYSGMSPATIDLSDRIADRDEREKEEERVTQRFQRIGNQLMHRSPSGFDSTFGDRVKRDQVAGLLGQCFVIAWNTIRVNKDAVEAVADRLVEATELYGDDVVDLLNGVRLRKPEIDVMDENAWPVI</sequence>
<dbReference type="SUPFAM" id="SSF52540">
    <property type="entry name" value="P-loop containing nucleoside triphosphate hydrolases"/>
    <property type="match status" value="1"/>
</dbReference>
<evidence type="ECO:0000313" key="4">
    <source>
        <dbReference type="Proteomes" id="UP001147700"/>
    </source>
</evidence>
<evidence type="ECO:0000313" key="3">
    <source>
        <dbReference type="EMBL" id="MDA0141628.1"/>
    </source>
</evidence>
<dbReference type="InterPro" id="IPR003959">
    <property type="entry name" value="ATPase_AAA_core"/>
</dbReference>
<name>A0ABT4RTB8_9ACTN</name>
<dbReference type="Pfam" id="PF00004">
    <property type="entry name" value="AAA"/>
    <property type="match status" value="1"/>
</dbReference>
<dbReference type="InterPro" id="IPR003593">
    <property type="entry name" value="AAA+_ATPase"/>
</dbReference>
<protein>
    <submittedName>
        <fullName evidence="3">AAA family ATPase</fullName>
    </submittedName>
</protein>
<keyword evidence="1" id="KW-0472">Membrane</keyword>
<evidence type="ECO:0000256" key="1">
    <source>
        <dbReference type="SAM" id="Phobius"/>
    </source>
</evidence>
<dbReference type="SUPFAM" id="SSF140990">
    <property type="entry name" value="FtsH protease domain-like"/>
    <property type="match status" value="1"/>
</dbReference>
<feature type="transmembrane region" description="Helical" evidence="1">
    <location>
        <begin position="53"/>
        <end position="73"/>
    </location>
</feature>